<dbReference type="EMBL" id="RCCI01000008">
    <property type="protein sequence ID" value="RLJ62171.1"/>
    <property type="molecule type" value="Genomic_DNA"/>
</dbReference>
<evidence type="ECO:0000256" key="2">
    <source>
        <dbReference type="SAM" id="Phobius"/>
    </source>
</evidence>
<sequence>MHWSGAGSRIAVALRRLRGRFGIAAPRVAVRTHIPWYWRGLAIIVMSAAALALAGWIYDMGRRFAGFDSSHSAQEVATLRSRVQELETERVRLRGAADASESKIQIEQATQRQLTAQVGALEQENVRLREDLAAFENLVQGEGKGGGLVLSRFRVEATTTPGQYRFHLVAALNGGNKPIEFSGMLRIIATVQEGGRDVSIQIPGPNDPATAQYQVTIKHFRKLEGVFSIPPGARLKSVEARLMQGGVVKATQTAIF</sequence>
<feature type="coiled-coil region" evidence="1">
    <location>
        <begin position="76"/>
        <end position="138"/>
    </location>
</feature>
<dbReference type="AlphaFoldDB" id="A0A497X8W6"/>
<comment type="caution">
    <text evidence="3">The sequence shown here is derived from an EMBL/GenBank/DDBJ whole genome shotgun (WGS) entry which is preliminary data.</text>
</comment>
<proteinExistence type="predicted"/>
<name>A0A497X8W6_9PROT</name>
<reference evidence="3 4" key="1">
    <citation type="submission" date="2018-10" db="EMBL/GenBank/DDBJ databases">
        <title>Genomic Encyclopedia of Type Strains, Phase IV (KMG-IV): sequencing the most valuable type-strain genomes for metagenomic binning, comparative biology and taxonomic classification.</title>
        <authorList>
            <person name="Goeker M."/>
        </authorList>
    </citation>
    <scope>NUCLEOTIDE SEQUENCE [LARGE SCALE GENOMIC DNA]</scope>
    <source>
        <strain evidence="3 4">DSM 26916</strain>
    </source>
</reference>
<accession>A0A497X8W6</accession>
<keyword evidence="1" id="KW-0175">Coiled coil</keyword>
<feature type="transmembrane region" description="Helical" evidence="2">
    <location>
        <begin position="36"/>
        <end position="58"/>
    </location>
</feature>
<keyword evidence="2" id="KW-1133">Transmembrane helix</keyword>
<keyword evidence="2" id="KW-0472">Membrane</keyword>
<dbReference type="Pfam" id="PF20567">
    <property type="entry name" value="DUF6776"/>
    <property type="match status" value="1"/>
</dbReference>
<keyword evidence="4" id="KW-1185">Reference proteome</keyword>
<dbReference type="Proteomes" id="UP000268908">
    <property type="component" value="Unassembled WGS sequence"/>
</dbReference>
<keyword evidence="2" id="KW-0812">Transmembrane</keyword>
<evidence type="ECO:0000313" key="3">
    <source>
        <dbReference type="EMBL" id="RLJ62171.1"/>
    </source>
</evidence>
<dbReference type="InterPro" id="IPR046703">
    <property type="entry name" value="DUF6776"/>
</dbReference>
<gene>
    <name evidence="3" type="ORF">DFR35_2816</name>
</gene>
<protein>
    <submittedName>
        <fullName evidence="3">Uncharacterized protein</fullName>
    </submittedName>
</protein>
<organism evidence="3 4">
    <name type="scientific">Sulfurisoma sediminicola</name>
    <dbReference type="NCBI Taxonomy" id="1381557"/>
    <lineage>
        <taxon>Bacteria</taxon>
        <taxon>Pseudomonadati</taxon>
        <taxon>Pseudomonadota</taxon>
        <taxon>Betaproteobacteria</taxon>
        <taxon>Nitrosomonadales</taxon>
        <taxon>Sterolibacteriaceae</taxon>
        <taxon>Sulfurisoma</taxon>
    </lineage>
</organism>
<evidence type="ECO:0000256" key="1">
    <source>
        <dbReference type="SAM" id="Coils"/>
    </source>
</evidence>
<evidence type="ECO:0000313" key="4">
    <source>
        <dbReference type="Proteomes" id="UP000268908"/>
    </source>
</evidence>